<comment type="caution">
    <text evidence="2">The sequence shown here is derived from an EMBL/GenBank/DDBJ whole genome shotgun (WGS) entry which is preliminary data.</text>
</comment>
<name>A0AAD5L662_PYTIN</name>
<evidence type="ECO:0000313" key="2">
    <source>
        <dbReference type="EMBL" id="KAJ0390867.1"/>
    </source>
</evidence>
<reference evidence="2" key="1">
    <citation type="submission" date="2021-12" db="EMBL/GenBank/DDBJ databases">
        <title>Prjna785345.</title>
        <authorList>
            <person name="Rujirawat T."/>
            <person name="Krajaejun T."/>
        </authorList>
    </citation>
    <scope>NUCLEOTIDE SEQUENCE</scope>
    <source>
        <strain evidence="2">Pi057C3</strain>
    </source>
</reference>
<evidence type="ECO:0000256" key="1">
    <source>
        <dbReference type="SAM" id="MobiDB-lite"/>
    </source>
</evidence>
<accession>A0AAD5L662</accession>
<sequence>MTAAALAESGGESLLGCLSLRHLARAEAAERRLSQLEESAAAGRNPPTPTSSAGSPSGSAESARLRREVARLQSRVHDLEREAASARDRPTLSSRQLHHVSLFCWMHAGGGDPQPWWQLLRACASDDPTLIPDGTAFQAYRVASSGRRPPSSPPMSPSAWAVGKYGTAGLDGPAAGSAKSVGSKRVRSLVLDSDEEQKGEDGSDSSVEVVLPPSRRRRRCSSATNEMMHGIIVQEANAMSAKYRYQVMGFPTQLVPSQSPYFPNYEVVRAFASQVRGRYGDDGVSRLREFYATRPWDDMWRGRVRHFYLIDPRRLSDSQLIWLDDVFHFMFEYRQALWMRNHWLHISREWEPEWLNVYTRRLALNDALRREFRKFKARMPAGMTDMIWHEPAIWAPPARPGLSTIEREVAS</sequence>
<organism evidence="2 3">
    <name type="scientific">Pythium insidiosum</name>
    <name type="common">Pythiosis disease agent</name>
    <dbReference type="NCBI Taxonomy" id="114742"/>
    <lineage>
        <taxon>Eukaryota</taxon>
        <taxon>Sar</taxon>
        <taxon>Stramenopiles</taxon>
        <taxon>Oomycota</taxon>
        <taxon>Peronosporomycetes</taxon>
        <taxon>Pythiales</taxon>
        <taxon>Pythiaceae</taxon>
        <taxon>Pythium</taxon>
    </lineage>
</organism>
<dbReference type="AlphaFoldDB" id="A0AAD5L662"/>
<dbReference type="Proteomes" id="UP001209570">
    <property type="component" value="Unassembled WGS sequence"/>
</dbReference>
<dbReference type="EMBL" id="JAKCXM010001540">
    <property type="protein sequence ID" value="KAJ0390867.1"/>
    <property type="molecule type" value="Genomic_DNA"/>
</dbReference>
<gene>
    <name evidence="2" type="ORF">P43SY_011955</name>
</gene>
<feature type="region of interest" description="Disordered" evidence="1">
    <location>
        <begin position="31"/>
        <end position="67"/>
    </location>
</feature>
<feature type="region of interest" description="Disordered" evidence="1">
    <location>
        <begin position="192"/>
        <end position="221"/>
    </location>
</feature>
<keyword evidence="3" id="KW-1185">Reference proteome</keyword>
<protein>
    <submittedName>
        <fullName evidence="2">Uncharacterized protein</fullName>
    </submittedName>
</protein>
<feature type="compositionally biased region" description="Low complexity" evidence="1">
    <location>
        <begin position="50"/>
        <end position="60"/>
    </location>
</feature>
<proteinExistence type="predicted"/>
<evidence type="ECO:0000313" key="3">
    <source>
        <dbReference type="Proteomes" id="UP001209570"/>
    </source>
</evidence>